<gene>
    <name evidence="1" type="ORF">QWT87_15765</name>
</gene>
<dbReference type="Gene3D" id="3.40.50.2000">
    <property type="entry name" value="Glycogen Phosphorylase B"/>
    <property type="match status" value="1"/>
</dbReference>
<accession>A0ABT8U5M2</accession>
<keyword evidence="2" id="KW-1185">Reference proteome</keyword>
<dbReference type="Proteomes" id="UP001168128">
    <property type="component" value="Unassembled WGS sequence"/>
</dbReference>
<dbReference type="SUPFAM" id="SSF53756">
    <property type="entry name" value="UDP-Glycosyltransferase/glycogen phosphorylase"/>
    <property type="match status" value="1"/>
</dbReference>
<dbReference type="EMBL" id="JAULSJ010000027">
    <property type="protein sequence ID" value="MDO3426345.1"/>
    <property type="molecule type" value="Genomic_DNA"/>
</dbReference>
<organism evidence="1 2">
    <name type="scientific">Chryseobacterium urinae</name>
    <dbReference type="NCBI Taxonomy" id="3058400"/>
    <lineage>
        <taxon>Bacteria</taxon>
        <taxon>Pseudomonadati</taxon>
        <taxon>Bacteroidota</taxon>
        <taxon>Flavobacteriia</taxon>
        <taxon>Flavobacteriales</taxon>
        <taxon>Weeksellaceae</taxon>
        <taxon>Chryseobacterium group</taxon>
        <taxon>Chryseobacterium</taxon>
    </lineage>
</organism>
<name>A0ABT8U5M2_9FLAO</name>
<proteinExistence type="predicted"/>
<evidence type="ECO:0000313" key="1">
    <source>
        <dbReference type="EMBL" id="MDO3426345.1"/>
    </source>
</evidence>
<evidence type="ECO:0000313" key="2">
    <source>
        <dbReference type="Proteomes" id="UP001168128"/>
    </source>
</evidence>
<protein>
    <submittedName>
        <fullName evidence="1">Uncharacterized protein</fullName>
    </submittedName>
</protein>
<sequence length="520" mass="61698">MKKQILIVLDHHCLFKEDEWDPDVIRQLIAVLTIFHHEEIIFADRDQKVKNLFLPEELMKNVSFKNDFNKNETDEYDVVIAHYHSEADFFNSQKEGRSFENVYFFNNKSNPNLSFPGIAEYIKQQKLHFDIKSINEKLENFLTLNILPAESEQYEINITKSGKICIVCDFNQNFFIGDSCFWYYDLNYKLFVLNEKQPSKKIDIYVTGVRNYHHIERIYSSSFPENVRLLNSSVSSIDFKKYDLVIAEFLLYYNVKNKIENNSQPVLTYTFPVDHEKNKRFHSIAFGKYFMLDDLKRQLLYNKKHYNKIEIKKEEINDADLWLESHGIEKEDKIFALINEASQAEKIIDQKVFLQIIQWLVKEKKYKILLFSQSNDLKNILKKDLKPDILNKIIFPGKLGIRKEMSLMASDYVDGMLSPCTGLAHLFNGINYYLHNILEKERKKCIVYTGKQTYVNDYHPLLWWNFKYVNCLSYITKNGEAFLAEKKDILTIRNFDEVSLFPNKIPHKILCDKIEEILEN</sequence>
<dbReference type="RefSeq" id="WP_302717095.1">
    <property type="nucleotide sequence ID" value="NZ_JAULSJ010000027.1"/>
</dbReference>
<reference evidence="1" key="1">
    <citation type="submission" date="2023-07" db="EMBL/GenBank/DDBJ databases">
        <title>AMR profile of multidrug- resistance Chryseobacterium gambrini related strain.</title>
        <authorList>
            <person name="Kirdat K."/>
            <person name="Bhatt A."/>
            <person name="Kuyare S."/>
            <person name="Yadav A."/>
        </authorList>
    </citation>
    <scope>NUCLEOTIDE SEQUENCE</scope>
    <source>
        <strain evidence="1">APV-1</strain>
    </source>
</reference>
<comment type="caution">
    <text evidence="1">The sequence shown here is derived from an EMBL/GenBank/DDBJ whole genome shotgun (WGS) entry which is preliminary data.</text>
</comment>